<organism evidence="2 3">
    <name type="scientific">Synoicihabitans lomoniglobus</name>
    <dbReference type="NCBI Taxonomy" id="2909285"/>
    <lineage>
        <taxon>Bacteria</taxon>
        <taxon>Pseudomonadati</taxon>
        <taxon>Verrucomicrobiota</taxon>
        <taxon>Opitutia</taxon>
        <taxon>Opitutales</taxon>
        <taxon>Opitutaceae</taxon>
        <taxon>Synoicihabitans</taxon>
    </lineage>
</organism>
<protein>
    <recommendedName>
        <fullName evidence="4">PEP-CTERM sorting domain-containing protein</fullName>
    </recommendedName>
</protein>
<proteinExistence type="predicted"/>
<keyword evidence="3" id="KW-1185">Reference proteome</keyword>
<evidence type="ECO:0000313" key="3">
    <source>
        <dbReference type="Proteomes" id="UP001218638"/>
    </source>
</evidence>
<dbReference type="RefSeq" id="WP_330929507.1">
    <property type="nucleotide sequence ID" value="NZ_CP119075.1"/>
</dbReference>
<dbReference type="AlphaFoldDB" id="A0AAF0CNV7"/>
<feature type="signal peptide" evidence="1">
    <location>
        <begin position="1"/>
        <end position="22"/>
    </location>
</feature>
<feature type="chain" id="PRO_5042063150" description="PEP-CTERM sorting domain-containing protein" evidence="1">
    <location>
        <begin position="23"/>
        <end position="209"/>
    </location>
</feature>
<gene>
    <name evidence="2" type="ORF">PXH66_22515</name>
</gene>
<reference evidence="2" key="1">
    <citation type="submission" date="2023-03" db="EMBL/GenBank/DDBJ databases">
        <title>Lomoglobus Profundus gen. nov., sp. nov., a novel member of the phylum Verrucomicrobia, isolated from deep-marine sediment of South China Sea.</title>
        <authorList>
            <person name="Ahmad T."/>
            <person name="Ishaq S.E."/>
            <person name="Wang F."/>
        </authorList>
    </citation>
    <scope>NUCLEOTIDE SEQUENCE</scope>
    <source>
        <strain evidence="2">LMO-M01</strain>
    </source>
</reference>
<evidence type="ECO:0000313" key="2">
    <source>
        <dbReference type="EMBL" id="WED65121.1"/>
    </source>
</evidence>
<evidence type="ECO:0008006" key="4">
    <source>
        <dbReference type="Google" id="ProtNLM"/>
    </source>
</evidence>
<dbReference type="KEGG" id="slom:PXH66_22515"/>
<name>A0AAF0CNV7_9BACT</name>
<evidence type="ECO:0000256" key="1">
    <source>
        <dbReference type="SAM" id="SignalP"/>
    </source>
</evidence>
<keyword evidence="1" id="KW-0732">Signal</keyword>
<dbReference type="EMBL" id="CP119075">
    <property type="protein sequence ID" value="WED65121.1"/>
    <property type="molecule type" value="Genomic_DNA"/>
</dbReference>
<accession>A0AAF0CNV7</accession>
<dbReference type="Proteomes" id="UP001218638">
    <property type="component" value="Chromosome"/>
</dbReference>
<sequence length="209" mass="21622">MPPSFRSLVGALVLTGAASLSAQSIISAHADYDVADGLIEWSFVLDEDLSTATVTHLVLGFDDGSGVPGIFWDDVAHVTVHSSTFHVTKEDVWPDSGAGISYLELNFNSPFTLGGASATHSFNYQTSGTNGLANSANFFVSLYADGPATQNVSLDGSLVATLSGFGTTATDLSAVPESSAAAIWAGLAVVGFAGVRRRRAPRGAAVPRR</sequence>